<dbReference type="Proteomes" id="UP000325081">
    <property type="component" value="Unassembled WGS sequence"/>
</dbReference>
<protein>
    <submittedName>
        <fullName evidence="3">2-oxoglutarate (2OG) and Fe(II)-dependent oxygenase superfamily protein</fullName>
    </submittedName>
</protein>
<keyword evidence="2" id="KW-0812">Transmembrane</keyword>
<gene>
    <name evidence="3" type="ORF">STAS_07431</name>
</gene>
<organism evidence="3 4">
    <name type="scientific">Striga asiatica</name>
    <name type="common">Asiatic witchweed</name>
    <name type="synonym">Buchnera asiatica</name>
    <dbReference type="NCBI Taxonomy" id="4170"/>
    <lineage>
        <taxon>Eukaryota</taxon>
        <taxon>Viridiplantae</taxon>
        <taxon>Streptophyta</taxon>
        <taxon>Embryophyta</taxon>
        <taxon>Tracheophyta</taxon>
        <taxon>Spermatophyta</taxon>
        <taxon>Magnoliopsida</taxon>
        <taxon>eudicotyledons</taxon>
        <taxon>Gunneridae</taxon>
        <taxon>Pentapetalae</taxon>
        <taxon>asterids</taxon>
        <taxon>lamiids</taxon>
        <taxon>Lamiales</taxon>
        <taxon>Orobanchaceae</taxon>
        <taxon>Buchnereae</taxon>
        <taxon>Striga</taxon>
    </lineage>
</organism>
<dbReference type="AlphaFoldDB" id="A0A5A7PFG5"/>
<keyword evidence="4" id="KW-1185">Reference proteome</keyword>
<name>A0A5A7PFG5_STRAF</name>
<dbReference type="PANTHER" id="PTHR34188">
    <property type="entry name" value="OS01G0299500 PROTEIN"/>
    <property type="match status" value="1"/>
</dbReference>
<reference evidence="4" key="1">
    <citation type="journal article" date="2019" name="Curr. Biol.">
        <title>Genome Sequence of Striga asiatica Provides Insight into the Evolution of Plant Parasitism.</title>
        <authorList>
            <person name="Yoshida S."/>
            <person name="Kim S."/>
            <person name="Wafula E.K."/>
            <person name="Tanskanen J."/>
            <person name="Kim Y.M."/>
            <person name="Honaas L."/>
            <person name="Yang Z."/>
            <person name="Spallek T."/>
            <person name="Conn C.E."/>
            <person name="Ichihashi Y."/>
            <person name="Cheong K."/>
            <person name="Cui S."/>
            <person name="Der J.P."/>
            <person name="Gundlach H."/>
            <person name="Jiao Y."/>
            <person name="Hori C."/>
            <person name="Ishida J.K."/>
            <person name="Kasahara H."/>
            <person name="Kiba T."/>
            <person name="Kim M.S."/>
            <person name="Koo N."/>
            <person name="Laohavisit A."/>
            <person name="Lee Y.H."/>
            <person name="Lumba S."/>
            <person name="McCourt P."/>
            <person name="Mortimer J.C."/>
            <person name="Mutuku J.M."/>
            <person name="Nomura T."/>
            <person name="Sasaki-Sekimoto Y."/>
            <person name="Seto Y."/>
            <person name="Wang Y."/>
            <person name="Wakatake T."/>
            <person name="Sakakibara H."/>
            <person name="Demura T."/>
            <person name="Yamaguchi S."/>
            <person name="Yoneyama K."/>
            <person name="Manabe R.I."/>
            <person name="Nelson D.C."/>
            <person name="Schulman A.H."/>
            <person name="Timko M.P."/>
            <person name="dePamphilis C.W."/>
            <person name="Choi D."/>
            <person name="Shirasu K."/>
        </authorList>
    </citation>
    <scope>NUCLEOTIDE SEQUENCE [LARGE SCALE GENOMIC DNA]</scope>
    <source>
        <strain evidence="4">cv. UVA1</strain>
    </source>
</reference>
<evidence type="ECO:0000313" key="3">
    <source>
        <dbReference type="EMBL" id="GER31434.1"/>
    </source>
</evidence>
<sequence>MDPSTTRCPRKPHINRPDLDFYLFSLSSPLSTAFPPPQLPTPHSSATPLRSVVVLSIFSPSKSRELCSIDFRNLLVWFVECNFQLRSPESSLFRRLPPASSGLFQWLIDNLELCADVRLESESVNCVEKILESIPKEETVIDIESCTQTAGPEADTPLLSDNISGNIVSVTICGVSMSLDENSNDTKNVSKDKASSKNNNENNKEKCNSLTAKKPPKPPRPAKGLSLDAADRKLIKEISELARMKRARAGRTKKMKAAKGDTSFSVSFGANLIAVVFTIIFCIVVIFQGCHSSGISPGNISPLPAMPVEGSHKPTGTLGNIIVSKDQRNFSSSGVPLTSVESPHLVNPVPA</sequence>
<dbReference type="OrthoDB" id="909678at2759"/>
<keyword evidence="2" id="KW-1133">Transmembrane helix</keyword>
<accession>A0A5A7PFG5</accession>
<comment type="caution">
    <text evidence="3">The sequence shown here is derived from an EMBL/GenBank/DDBJ whole genome shotgun (WGS) entry which is preliminary data.</text>
</comment>
<feature type="transmembrane region" description="Helical" evidence="2">
    <location>
        <begin position="264"/>
        <end position="287"/>
    </location>
</feature>
<evidence type="ECO:0000256" key="1">
    <source>
        <dbReference type="SAM" id="MobiDB-lite"/>
    </source>
</evidence>
<dbReference type="EMBL" id="BKCP01004483">
    <property type="protein sequence ID" value="GER31434.1"/>
    <property type="molecule type" value="Genomic_DNA"/>
</dbReference>
<evidence type="ECO:0000313" key="4">
    <source>
        <dbReference type="Proteomes" id="UP000325081"/>
    </source>
</evidence>
<keyword evidence="2" id="KW-0472">Membrane</keyword>
<evidence type="ECO:0000256" key="2">
    <source>
        <dbReference type="SAM" id="Phobius"/>
    </source>
</evidence>
<feature type="region of interest" description="Disordered" evidence="1">
    <location>
        <begin position="182"/>
        <end position="225"/>
    </location>
</feature>
<proteinExistence type="predicted"/>
<dbReference type="PANTHER" id="PTHR34188:SF5">
    <property type="entry name" value="OS05G0131900 PROTEIN"/>
    <property type="match status" value="1"/>
</dbReference>